<dbReference type="PRINTS" id="PR00685">
    <property type="entry name" value="TIFACTORIIB"/>
</dbReference>
<dbReference type="GO" id="GO:0097550">
    <property type="term" value="C:transcription preinitiation complex"/>
    <property type="evidence" value="ECO:0007669"/>
    <property type="project" value="TreeGrafter"/>
</dbReference>
<keyword evidence="5" id="KW-0862">Zinc</keyword>
<dbReference type="AlphaFoldDB" id="A0A4P9W0U1"/>
<dbReference type="Proteomes" id="UP000269721">
    <property type="component" value="Unassembled WGS sequence"/>
</dbReference>
<keyword evidence="3" id="KW-0479">Metal-binding</keyword>
<evidence type="ECO:0000256" key="8">
    <source>
        <dbReference type="ARBA" id="ARBA00023242"/>
    </source>
</evidence>
<dbReference type="EMBL" id="ML000973">
    <property type="protein sequence ID" value="RKO83666.1"/>
    <property type="molecule type" value="Genomic_DNA"/>
</dbReference>
<dbReference type="GO" id="GO:0070897">
    <property type="term" value="P:transcription preinitiation complex assembly"/>
    <property type="evidence" value="ECO:0007669"/>
    <property type="project" value="InterPro"/>
</dbReference>
<organism evidence="10 11">
    <name type="scientific">Blyttiomyces helicus</name>
    <dbReference type="NCBI Taxonomy" id="388810"/>
    <lineage>
        <taxon>Eukaryota</taxon>
        <taxon>Fungi</taxon>
        <taxon>Fungi incertae sedis</taxon>
        <taxon>Chytridiomycota</taxon>
        <taxon>Chytridiomycota incertae sedis</taxon>
        <taxon>Chytridiomycetes</taxon>
        <taxon>Chytridiomycetes incertae sedis</taxon>
        <taxon>Blyttiomyces</taxon>
    </lineage>
</organism>
<evidence type="ECO:0000256" key="7">
    <source>
        <dbReference type="ARBA" id="ARBA00023163"/>
    </source>
</evidence>
<keyword evidence="8" id="KW-0539">Nucleus</keyword>
<protein>
    <submittedName>
        <fullName evidence="10">Cyclin-like protein</fullName>
    </submittedName>
</protein>
<sequence>MSGYCNTCKRNVATERDDILGIIVCMRCGSVMESNAIVSEVGFSETGAGAAVADGFQLRAGQARVASNRNPGARTGVHAGMQDSRDRTIELGHRKISDMASQPQIRMSGRLVEIAQRFYNIAVTMNFTKGRKTQVVVAVCLYVTCRMERTAHMLIDFADALSINVFEIGSAFVKFVEMAKITKEIPVIEPATYITRFATKLDFGEDVDDVIKDATRLVTRMKKDWIDTGRRPAGICAACE</sequence>
<accession>A0A4P9W0U1</accession>
<evidence type="ECO:0000256" key="4">
    <source>
        <dbReference type="ARBA" id="ARBA00022771"/>
    </source>
</evidence>
<reference evidence="11" key="1">
    <citation type="journal article" date="2018" name="Nat. Microbiol.">
        <title>Leveraging single-cell genomics to expand the fungal tree of life.</title>
        <authorList>
            <person name="Ahrendt S.R."/>
            <person name="Quandt C.A."/>
            <person name="Ciobanu D."/>
            <person name="Clum A."/>
            <person name="Salamov A."/>
            <person name="Andreopoulos B."/>
            <person name="Cheng J.F."/>
            <person name="Woyke T."/>
            <person name="Pelin A."/>
            <person name="Henrissat B."/>
            <person name="Reynolds N.K."/>
            <person name="Benny G.L."/>
            <person name="Smith M.E."/>
            <person name="James T.Y."/>
            <person name="Grigoriev I.V."/>
        </authorList>
    </citation>
    <scope>NUCLEOTIDE SEQUENCE [LARGE SCALE GENOMIC DNA]</scope>
</reference>
<comment type="subcellular location">
    <subcellularLocation>
        <location evidence="1">Nucleus</location>
    </subcellularLocation>
</comment>
<evidence type="ECO:0000313" key="11">
    <source>
        <dbReference type="Proteomes" id="UP000269721"/>
    </source>
</evidence>
<gene>
    <name evidence="10" type="ORF">BDK51DRAFT_48812</name>
</gene>
<dbReference type="InterPro" id="IPR013150">
    <property type="entry name" value="TFIIB_cyclin"/>
</dbReference>
<evidence type="ECO:0000256" key="5">
    <source>
        <dbReference type="ARBA" id="ARBA00022833"/>
    </source>
</evidence>
<dbReference type="PANTHER" id="PTHR11618:SF4">
    <property type="entry name" value="TRANSCRIPTION FACTOR IIIB 90 KDA SUBUNIT"/>
    <property type="match status" value="1"/>
</dbReference>
<dbReference type="PANTHER" id="PTHR11618">
    <property type="entry name" value="TRANSCRIPTION INITIATION FACTOR IIB-RELATED"/>
    <property type="match status" value="1"/>
</dbReference>
<dbReference type="InterPro" id="IPR000812">
    <property type="entry name" value="TFIIB"/>
</dbReference>
<keyword evidence="6" id="KW-0805">Transcription regulation</keyword>
<feature type="domain" description="Transcription factor TFIIB cyclin-like" evidence="9">
    <location>
        <begin position="87"/>
        <end position="177"/>
    </location>
</feature>
<dbReference type="Gene3D" id="1.10.472.10">
    <property type="entry name" value="Cyclin-like"/>
    <property type="match status" value="2"/>
</dbReference>
<dbReference type="SUPFAM" id="SSF47954">
    <property type="entry name" value="Cyclin-like"/>
    <property type="match status" value="2"/>
</dbReference>
<dbReference type="GO" id="GO:0017025">
    <property type="term" value="F:TBP-class protein binding"/>
    <property type="evidence" value="ECO:0007669"/>
    <property type="project" value="InterPro"/>
</dbReference>
<evidence type="ECO:0000313" key="10">
    <source>
        <dbReference type="EMBL" id="RKO83666.1"/>
    </source>
</evidence>
<evidence type="ECO:0000256" key="6">
    <source>
        <dbReference type="ARBA" id="ARBA00023015"/>
    </source>
</evidence>
<keyword evidence="7" id="KW-0804">Transcription</keyword>
<dbReference type="InterPro" id="IPR036915">
    <property type="entry name" value="Cyclin-like_sf"/>
</dbReference>
<dbReference type="CDD" id="cd20553">
    <property type="entry name" value="CYCLIN_TFIIIB90_rpt1"/>
    <property type="match status" value="1"/>
</dbReference>
<dbReference type="GO" id="GO:0000995">
    <property type="term" value="F:RNA polymerase III general transcription initiation factor activity"/>
    <property type="evidence" value="ECO:0007669"/>
    <property type="project" value="TreeGrafter"/>
</dbReference>
<keyword evidence="11" id="KW-1185">Reference proteome</keyword>
<evidence type="ECO:0000256" key="3">
    <source>
        <dbReference type="ARBA" id="ARBA00022723"/>
    </source>
</evidence>
<evidence type="ECO:0000256" key="1">
    <source>
        <dbReference type="ARBA" id="ARBA00004123"/>
    </source>
</evidence>
<proteinExistence type="inferred from homology"/>
<dbReference type="FunFam" id="1.10.472.10:FF:000007">
    <property type="entry name" value="Transcription factor IIIB 90 kDa subunit"/>
    <property type="match status" value="1"/>
</dbReference>
<feature type="domain" description="Transcription factor TFIIB cyclin-like" evidence="9">
    <location>
        <begin position="185"/>
        <end position="239"/>
    </location>
</feature>
<dbReference type="GO" id="GO:0000126">
    <property type="term" value="C:transcription factor TFIIIB complex"/>
    <property type="evidence" value="ECO:0007669"/>
    <property type="project" value="TreeGrafter"/>
</dbReference>
<name>A0A4P9W0U1_9FUNG</name>
<dbReference type="GO" id="GO:0005634">
    <property type="term" value="C:nucleus"/>
    <property type="evidence" value="ECO:0007669"/>
    <property type="project" value="UniProtKB-SubCell"/>
</dbReference>
<dbReference type="GO" id="GO:0008270">
    <property type="term" value="F:zinc ion binding"/>
    <property type="evidence" value="ECO:0007669"/>
    <property type="project" value="UniProtKB-KW"/>
</dbReference>
<keyword evidence="4" id="KW-0863">Zinc-finger</keyword>
<dbReference type="Pfam" id="PF00382">
    <property type="entry name" value="TFIIB"/>
    <property type="match status" value="2"/>
</dbReference>
<comment type="similarity">
    <text evidence="2">Belongs to the TFIIB family.</text>
</comment>
<evidence type="ECO:0000256" key="2">
    <source>
        <dbReference type="ARBA" id="ARBA00010857"/>
    </source>
</evidence>
<evidence type="ECO:0000259" key="9">
    <source>
        <dbReference type="Pfam" id="PF00382"/>
    </source>
</evidence>
<dbReference type="GO" id="GO:0001006">
    <property type="term" value="F:RNA polymerase III type 3 promoter sequence-specific DNA binding"/>
    <property type="evidence" value="ECO:0007669"/>
    <property type="project" value="TreeGrafter"/>
</dbReference>
<dbReference type="OrthoDB" id="511529at2759"/>